<keyword evidence="1" id="KW-1133">Transmembrane helix</keyword>
<evidence type="ECO:0008006" key="4">
    <source>
        <dbReference type="Google" id="ProtNLM"/>
    </source>
</evidence>
<comment type="caution">
    <text evidence="2">The sequence shown here is derived from an EMBL/GenBank/DDBJ whole genome shotgun (WGS) entry which is preliminary data.</text>
</comment>
<protein>
    <recommendedName>
        <fullName evidence="4">Fungal N-terminal domain-containing protein</fullName>
    </recommendedName>
</protein>
<dbReference type="Proteomes" id="UP001215712">
    <property type="component" value="Unassembled WGS sequence"/>
</dbReference>
<evidence type="ECO:0000313" key="2">
    <source>
        <dbReference type="EMBL" id="KAJ5733470.1"/>
    </source>
</evidence>
<reference evidence="2" key="2">
    <citation type="submission" date="2023-01" db="EMBL/GenBank/DDBJ databases">
        <authorList>
            <person name="Petersen C."/>
        </authorList>
    </citation>
    <scope>NUCLEOTIDE SEQUENCE</scope>
    <source>
        <strain evidence="2">IBT 17514</strain>
    </source>
</reference>
<feature type="transmembrane region" description="Helical" evidence="1">
    <location>
        <begin position="126"/>
        <end position="149"/>
    </location>
</feature>
<accession>A0AAD6HRM7</accession>
<evidence type="ECO:0000256" key="1">
    <source>
        <dbReference type="SAM" id="Phobius"/>
    </source>
</evidence>
<keyword evidence="3" id="KW-1185">Reference proteome</keyword>
<keyword evidence="1" id="KW-0472">Membrane</keyword>
<name>A0AAD6HRM7_9EURO</name>
<reference evidence="2" key="1">
    <citation type="journal article" date="2023" name="IMA Fungus">
        <title>Comparative genomic study of the Penicillium genus elucidates a diverse pangenome and 15 lateral gene transfer events.</title>
        <authorList>
            <person name="Petersen C."/>
            <person name="Sorensen T."/>
            <person name="Nielsen M.R."/>
            <person name="Sondergaard T.E."/>
            <person name="Sorensen J.L."/>
            <person name="Fitzpatrick D.A."/>
            <person name="Frisvad J.C."/>
            <person name="Nielsen K.L."/>
        </authorList>
    </citation>
    <scope>NUCLEOTIDE SEQUENCE</scope>
    <source>
        <strain evidence="2">IBT 17514</strain>
    </source>
</reference>
<gene>
    <name evidence="2" type="ORF">N7493_002256</name>
</gene>
<proteinExistence type="predicted"/>
<keyword evidence="1" id="KW-0812">Transmembrane</keyword>
<evidence type="ECO:0000313" key="3">
    <source>
        <dbReference type="Proteomes" id="UP001215712"/>
    </source>
</evidence>
<sequence length="311" mass="34944">MDRASMATDLTKEAGLAYKSTKQLCQLVATLPDETGHAIALKADVRALHQMIILFQQIISRDPRNGPAGANNDLFSNSQFVNLVELVPVLQACHQTCQGFKTSLKLATRKPNGLVQHWKGIASSRALLVSLTLTLIIAMNFLTITGLTIENLEEIHSLESEIEDAISRLARHILDLRTKLNDLVDANTRNSVFYLTLLQYDAAMEHELQNVQIIEQQSAVLRSCYRTCMAALRGTTQATGNMYKYILVFDEAKRLIGDVGDLEEIFTIEDWLPREEFSYDFDPLEPETDDWMNFFDGEGESFDTFTTGIMA</sequence>
<dbReference type="EMBL" id="JAQJAN010000003">
    <property type="protein sequence ID" value="KAJ5733470.1"/>
    <property type="molecule type" value="Genomic_DNA"/>
</dbReference>
<dbReference type="AlphaFoldDB" id="A0AAD6HRM7"/>
<organism evidence="2 3">
    <name type="scientific">Penicillium malachiteum</name>
    <dbReference type="NCBI Taxonomy" id="1324776"/>
    <lineage>
        <taxon>Eukaryota</taxon>
        <taxon>Fungi</taxon>
        <taxon>Dikarya</taxon>
        <taxon>Ascomycota</taxon>
        <taxon>Pezizomycotina</taxon>
        <taxon>Eurotiomycetes</taxon>
        <taxon>Eurotiomycetidae</taxon>
        <taxon>Eurotiales</taxon>
        <taxon>Aspergillaceae</taxon>
        <taxon>Penicillium</taxon>
    </lineage>
</organism>